<dbReference type="OrthoDB" id="4366615at2"/>
<accession>A0A250ICJ4</accession>
<reference evidence="1 2" key="1">
    <citation type="submission" date="2017-06" db="EMBL/GenBank/DDBJ databases">
        <authorList>
            <person name="Kim H.J."/>
            <person name="Triplett B.A."/>
        </authorList>
    </citation>
    <scope>NUCLEOTIDE SEQUENCE [LARGE SCALE GENOMIC DNA]</scope>
    <source>
        <strain evidence="1 2">DSM 14713</strain>
    </source>
</reference>
<dbReference type="EMBL" id="CP022163">
    <property type="protein sequence ID" value="ATB28881.1"/>
    <property type="molecule type" value="Genomic_DNA"/>
</dbReference>
<dbReference type="AlphaFoldDB" id="A0A250ICJ4"/>
<dbReference type="RefSeq" id="WP_095977517.1">
    <property type="nucleotide sequence ID" value="NZ_CP022163.1"/>
</dbReference>
<evidence type="ECO:0000313" key="1">
    <source>
        <dbReference type="EMBL" id="ATB28881.1"/>
    </source>
</evidence>
<keyword evidence="2" id="KW-1185">Reference proteome</keyword>
<sequence length="323" mass="35879">MGYGNYSSQAHEAIVQKRATEPAREVFQQTGCHPLMNPKGLRLRESRDSEEHPNSLGIVFALDVTGSMGSIPKAMATKMLPKFMKILTDCHVKDPQLLFMAVGDATSDEAPLQMGQFESTAQLMDQWLTWSYLEGHGGGNGHESYELALYTLAQHTEMDCWEKRKKKGYVFMTGDELPFPSLSKHVVEGIIGDRLDQDLTVEEIVAELQKTFVPFFVIPDQKRRANCEERWRELLGDHVLCMNNAQDICYVSAGAVCLYEGLVPDIDALGRVFKDMGLEYGDLSSVLRALTPLAEALGRTGGPAMRGTKASESVVGRIVQLFK</sequence>
<evidence type="ECO:0000313" key="2">
    <source>
        <dbReference type="Proteomes" id="UP000217289"/>
    </source>
</evidence>
<dbReference type="Proteomes" id="UP000217289">
    <property type="component" value="Chromosome"/>
</dbReference>
<dbReference type="KEGG" id="mbd:MEBOL_002330"/>
<organism evidence="1 2">
    <name type="scientific">Melittangium boletus DSM 14713</name>
    <dbReference type="NCBI Taxonomy" id="1294270"/>
    <lineage>
        <taxon>Bacteria</taxon>
        <taxon>Pseudomonadati</taxon>
        <taxon>Myxococcota</taxon>
        <taxon>Myxococcia</taxon>
        <taxon>Myxococcales</taxon>
        <taxon>Cystobacterineae</taxon>
        <taxon>Archangiaceae</taxon>
        <taxon>Melittangium</taxon>
    </lineage>
</organism>
<evidence type="ECO:0008006" key="3">
    <source>
        <dbReference type="Google" id="ProtNLM"/>
    </source>
</evidence>
<proteinExistence type="predicted"/>
<name>A0A250ICJ4_9BACT</name>
<gene>
    <name evidence="1" type="ORF">MEBOL_002330</name>
</gene>
<protein>
    <recommendedName>
        <fullName evidence="3">VWFA domain-containing protein</fullName>
    </recommendedName>
</protein>